<dbReference type="Pfam" id="PF01812">
    <property type="entry name" value="5-FTHF_cyc-lig"/>
    <property type="match status" value="1"/>
</dbReference>
<dbReference type="GeneID" id="19167428"/>
<dbReference type="SUPFAM" id="SSF100950">
    <property type="entry name" value="NagB/RpiA/CoA transferase-like"/>
    <property type="match status" value="1"/>
</dbReference>
<evidence type="ECO:0000313" key="2">
    <source>
        <dbReference type="Proteomes" id="UP000019478"/>
    </source>
</evidence>
<evidence type="ECO:0008006" key="3">
    <source>
        <dbReference type="Google" id="ProtNLM"/>
    </source>
</evidence>
<dbReference type="AlphaFoldDB" id="W9YVQ9"/>
<dbReference type="STRING" id="1182542.W9YVQ9"/>
<name>W9YVQ9_9EURO</name>
<gene>
    <name evidence="1" type="ORF">A1O3_03300</name>
</gene>
<keyword evidence="2" id="KW-1185">Reference proteome</keyword>
<comment type="caution">
    <text evidence="1">The sequence shown here is derived from an EMBL/GenBank/DDBJ whole genome shotgun (WGS) entry which is preliminary data.</text>
</comment>
<dbReference type="InterPro" id="IPR002698">
    <property type="entry name" value="FTHF_cligase"/>
</dbReference>
<evidence type="ECO:0000313" key="1">
    <source>
        <dbReference type="EMBL" id="EXJ86349.1"/>
    </source>
</evidence>
<dbReference type="OrthoDB" id="433414at2759"/>
<dbReference type="PANTHER" id="PTHR13017:SF0">
    <property type="entry name" value="METHENYLTETRAHYDROFOLATE SYNTHASE DOMAIN-CONTAINING PROTEIN"/>
    <property type="match status" value="1"/>
</dbReference>
<organism evidence="1 2">
    <name type="scientific">Capronia epimyces CBS 606.96</name>
    <dbReference type="NCBI Taxonomy" id="1182542"/>
    <lineage>
        <taxon>Eukaryota</taxon>
        <taxon>Fungi</taxon>
        <taxon>Dikarya</taxon>
        <taxon>Ascomycota</taxon>
        <taxon>Pezizomycotina</taxon>
        <taxon>Eurotiomycetes</taxon>
        <taxon>Chaetothyriomycetidae</taxon>
        <taxon>Chaetothyriales</taxon>
        <taxon>Herpotrichiellaceae</taxon>
        <taxon>Capronia</taxon>
    </lineage>
</organism>
<dbReference type="InterPro" id="IPR037171">
    <property type="entry name" value="NagB/RpiA_transferase-like"/>
</dbReference>
<dbReference type="RefSeq" id="XP_007731628.1">
    <property type="nucleotide sequence ID" value="XM_007733438.1"/>
</dbReference>
<dbReference type="InterPro" id="IPR024185">
    <property type="entry name" value="FTHF_cligase-like_sf"/>
</dbReference>
<dbReference type="GO" id="GO:0005737">
    <property type="term" value="C:cytoplasm"/>
    <property type="evidence" value="ECO:0007669"/>
    <property type="project" value="TreeGrafter"/>
</dbReference>
<proteinExistence type="predicted"/>
<reference evidence="1 2" key="1">
    <citation type="submission" date="2013-03" db="EMBL/GenBank/DDBJ databases">
        <title>The Genome Sequence of Capronia epimyces CBS 606.96.</title>
        <authorList>
            <consortium name="The Broad Institute Genomics Platform"/>
            <person name="Cuomo C."/>
            <person name="de Hoog S."/>
            <person name="Gorbushina A."/>
            <person name="Walker B."/>
            <person name="Young S.K."/>
            <person name="Zeng Q."/>
            <person name="Gargeya S."/>
            <person name="Fitzgerald M."/>
            <person name="Haas B."/>
            <person name="Abouelleil A."/>
            <person name="Allen A.W."/>
            <person name="Alvarado L."/>
            <person name="Arachchi H.M."/>
            <person name="Berlin A.M."/>
            <person name="Chapman S.B."/>
            <person name="Gainer-Dewar J."/>
            <person name="Goldberg J."/>
            <person name="Griggs A."/>
            <person name="Gujja S."/>
            <person name="Hansen M."/>
            <person name="Howarth C."/>
            <person name="Imamovic A."/>
            <person name="Ireland A."/>
            <person name="Larimer J."/>
            <person name="McCowan C."/>
            <person name="Murphy C."/>
            <person name="Pearson M."/>
            <person name="Poon T.W."/>
            <person name="Priest M."/>
            <person name="Roberts A."/>
            <person name="Saif S."/>
            <person name="Shea T."/>
            <person name="Sisk P."/>
            <person name="Sykes S."/>
            <person name="Wortman J."/>
            <person name="Nusbaum C."/>
            <person name="Birren B."/>
        </authorList>
    </citation>
    <scope>NUCLEOTIDE SEQUENCE [LARGE SCALE GENOMIC DNA]</scope>
    <source>
        <strain evidence="1 2">CBS 606.96</strain>
    </source>
</reference>
<dbReference type="Gene3D" id="3.40.50.10420">
    <property type="entry name" value="NagB/RpiA/CoA transferase-like"/>
    <property type="match status" value="1"/>
</dbReference>
<dbReference type="eggNOG" id="KOG4410">
    <property type="taxonomic scope" value="Eukaryota"/>
</dbReference>
<accession>W9YVQ9</accession>
<sequence>MATEHKDAIRQLVWPRLREVAIPDSRFHYDFSSFIADFKGSDAATERLVTLPCYINAQVVFVTPDNCLERLRFRALSDGKKVLVTTYAIRRGFWLLDPAVITTPGQRQLASLLDAMERPGLARHVSLSDMTALDLKVDLMVTGTGAINFSGIRFGKGHGFFDLEWAILTSINVVALDVPCIAVVHDCQVLDEELQPEPFDTVCDLIVTPTIIHDAAKQGLVPKPTCGVLWDKLQAGMLDEIPPLRELQELQGNGRK</sequence>
<protein>
    <recommendedName>
        <fullName evidence="3">5-formyltetrahydrofolate cyclo-ligase</fullName>
    </recommendedName>
</protein>
<dbReference type="HOGENOM" id="CLU_031500_2_0_1"/>
<dbReference type="PANTHER" id="PTHR13017">
    <property type="entry name" value="5-FORMYLTETRAHYDROFOLATE CYCLO-LIGASE-RELATED"/>
    <property type="match status" value="1"/>
</dbReference>
<dbReference type="EMBL" id="AMGY01000003">
    <property type="protein sequence ID" value="EXJ86349.1"/>
    <property type="molecule type" value="Genomic_DNA"/>
</dbReference>
<dbReference type="Proteomes" id="UP000019478">
    <property type="component" value="Unassembled WGS sequence"/>
</dbReference>